<gene>
    <name evidence="1" type="ORF">OWV82_010365</name>
</gene>
<evidence type="ECO:0000313" key="1">
    <source>
        <dbReference type="EMBL" id="KAJ4718719.1"/>
    </source>
</evidence>
<keyword evidence="2" id="KW-1185">Reference proteome</keyword>
<sequence length="183" mass="20177">MAFCKALACVLLSYAATFLLFHCNTAMANPEVEKVCKKAPNYNFCIETFNSDPRSGQATDLKALAKILFEISMARAQDVINKDIPKFRREIKDETVLSQLRSCEYNYDAIFSKFHGALPTSEKGDYNGVAGWINDGKQLITGCDNNNGDQPLTKSPMADVNRRILDLVALILSVNDMLKGGAA</sequence>
<reference evidence="1 2" key="1">
    <citation type="journal article" date="2023" name="Science">
        <title>Complex scaffold remodeling in plant triterpene biosynthesis.</title>
        <authorList>
            <person name="De La Pena R."/>
            <person name="Hodgson H."/>
            <person name="Liu J.C."/>
            <person name="Stephenson M.J."/>
            <person name="Martin A.C."/>
            <person name="Owen C."/>
            <person name="Harkess A."/>
            <person name="Leebens-Mack J."/>
            <person name="Jimenez L.E."/>
            <person name="Osbourn A."/>
            <person name="Sattely E.S."/>
        </authorList>
    </citation>
    <scope>NUCLEOTIDE SEQUENCE [LARGE SCALE GENOMIC DNA]</scope>
    <source>
        <strain evidence="2">cv. JPN11</strain>
        <tissue evidence="1">Leaf</tissue>
    </source>
</reference>
<name>A0ACC1Y4W2_MELAZ</name>
<dbReference type="Proteomes" id="UP001164539">
    <property type="component" value="Chromosome 5"/>
</dbReference>
<dbReference type="EMBL" id="CM051398">
    <property type="protein sequence ID" value="KAJ4718719.1"/>
    <property type="molecule type" value="Genomic_DNA"/>
</dbReference>
<proteinExistence type="predicted"/>
<accession>A0ACC1Y4W2</accession>
<comment type="caution">
    <text evidence="1">The sequence shown here is derived from an EMBL/GenBank/DDBJ whole genome shotgun (WGS) entry which is preliminary data.</text>
</comment>
<protein>
    <submittedName>
        <fullName evidence="1">Pectinesterase inhibitor</fullName>
    </submittedName>
</protein>
<evidence type="ECO:0000313" key="2">
    <source>
        <dbReference type="Proteomes" id="UP001164539"/>
    </source>
</evidence>
<organism evidence="1 2">
    <name type="scientific">Melia azedarach</name>
    <name type="common">Chinaberry tree</name>
    <dbReference type="NCBI Taxonomy" id="155640"/>
    <lineage>
        <taxon>Eukaryota</taxon>
        <taxon>Viridiplantae</taxon>
        <taxon>Streptophyta</taxon>
        <taxon>Embryophyta</taxon>
        <taxon>Tracheophyta</taxon>
        <taxon>Spermatophyta</taxon>
        <taxon>Magnoliopsida</taxon>
        <taxon>eudicotyledons</taxon>
        <taxon>Gunneridae</taxon>
        <taxon>Pentapetalae</taxon>
        <taxon>rosids</taxon>
        <taxon>malvids</taxon>
        <taxon>Sapindales</taxon>
        <taxon>Meliaceae</taxon>
        <taxon>Melia</taxon>
    </lineage>
</organism>